<evidence type="ECO:0000256" key="1">
    <source>
        <dbReference type="SAM" id="Coils"/>
    </source>
</evidence>
<keyword evidence="1" id="KW-0175">Coiled coil</keyword>
<feature type="transmembrane region" description="Helical" evidence="3">
    <location>
        <begin position="17"/>
        <end position="38"/>
    </location>
</feature>
<keyword evidence="3" id="KW-0472">Membrane</keyword>
<proteinExistence type="predicted"/>
<reference evidence="4" key="1">
    <citation type="submission" date="2023-03" db="EMBL/GenBank/DDBJ databases">
        <title>Massive genome expansion in bonnet fungi (Mycena s.s.) driven by repeated elements and novel gene families across ecological guilds.</title>
        <authorList>
            <consortium name="Lawrence Berkeley National Laboratory"/>
            <person name="Harder C.B."/>
            <person name="Miyauchi S."/>
            <person name="Viragh M."/>
            <person name="Kuo A."/>
            <person name="Thoen E."/>
            <person name="Andreopoulos B."/>
            <person name="Lu D."/>
            <person name="Skrede I."/>
            <person name="Drula E."/>
            <person name="Henrissat B."/>
            <person name="Morin E."/>
            <person name="Kohler A."/>
            <person name="Barry K."/>
            <person name="LaButti K."/>
            <person name="Morin E."/>
            <person name="Salamov A."/>
            <person name="Lipzen A."/>
            <person name="Mereny Z."/>
            <person name="Hegedus B."/>
            <person name="Baldrian P."/>
            <person name="Stursova M."/>
            <person name="Weitz H."/>
            <person name="Taylor A."/>
            <person name="Grigoriev I.V."/>
            <person name="Nagy L.G."/>
            <person name="Martin F."/>
            <person name="Kauserud H."/>
        </authorList>
    </citation>
    <scope>NUCLEOTIDE SEQUENCE</scope>
    <source>
        <strain evidence="4">CBHHK182m</strain>
    </source>
</reference>
<evidence type="ECO:0000256" key="2">
    <source>
        <dbReference type="SAM" id="MobiDB-lite"/>
    </source>
</evidence>
<keyword evidence="5" id="KW-1185">Reference proteome</keyword>
<dbReference type="EMBL" id="JARKIB010000002">
    <property type="protein sequence ID" value="KAJ7784501.1"/>
    <property type="molecule type" value="Genomic_DNA"/>
</dbReference>
<dbReference type="AlphaFoldDB" id="A0AAD7P225"/>
<evidence type="ECO:0000313" key="4">
    <source>
        <dbReference type="EMBL" id="KAJ7784501.1"/>
    </source>
</evidence>
<keyword evidence="3" id="KW-0812">Transmembrane</keyword>
<comment type="caution">
    <text evidence="4">The sequence shown here is derived from an EMBL/GenBank/DDBJ whole genome shotgun (WGS) entry which is preliminary data.</text>
</comment>
<keyword evidence="3" id="KW-1133">Transmembrane helix</keyword>
<evidence type="ECO:0000313" key="5">
    <source>
        <dbReference type="Proteomes" id="UP001215598"/>
    </source>
</evidence>
<organism evidence="4 5">
    <name type="scientific">Mycena metata</name>
    <dbReference type="NCBI Taxonomy" id="1033252"/>
    <lineage>
        <taxon>Eukaryota</taxon>
        <taxon>Fungi</taxon>
        <taxon>Dikarya</taxon>
        <taxon>Basidiomycota</taxon>
        <taxon>Agaricomycotina</taxon>
        <taxon>Agaricomycetes</taxon>
        <taxon>Agaricomycetidae</taxon>
        <taxon>Agaricales</taxon>
        <taxon>Marasmiineae</taxon>
        <taxon>Mycenaceae</taxon>
        <taxon>Mycena</taxon>
    </lineage>
</organism>
<evidence type="ECO:0000256" key="3">
    <source>
        <dbReference type="SAM" id="Phobius"/>
    </source>
</evidence>
<feature type="region of interest" description="Disordered" evidence="2">
    <location>
        <begin position="75"/>
        <end position="102"/>
    </location>
</feature>
<gene>
    <name evidence="4" type="ORF">B0H16DRAFT_1709211</name>
</gene>
<feature type="coiled-coil region" evidence="1">
    <location>
        <begin position="215"/>
        <end position="242"/>
    </location>
</feature>
<protein>
    <submittedName>
        <fullName evidence="4">Uncharacterized protein</fullName>
    </submittedName>
</protein>
<dbReference type="Proteomes" id="UP001215598">
    <property type="component" value="Unassembled WGS sequence"/>
</dbReference>
<sequence>MSSNCIDNSKISQNVTLISIVVFVCFLVELVGIGLLLFHARRDPRHSAYENWPEDDYPAPSAHARNSWIDDKVEVEVPSQSRRSRHPSPEKRLPAPPSWFSDDESEDLESVIDVVIEPASPLIHAQFSATPFSGTPRTSIRPGSPTPSSNFFAVSPVKGRESWSFRANDLDRVTIFRTPSHLPQPSPGDHSRTISMSVVGEGIDSPLDTAQVTELFALQQLVAKLNGQVQELERQKKLLHDGRWLKTARASYNGP</sequence>
<accession>A0AAD7P225</accession>
<name>A0AAD7P225_9AGAR</name>